<dbReference type="RefSeq" id="WP_135972782.1">
    <property type="nucleotide sequence ID" value="NZ_CP039291.1"/>
</dbReference>
<dbReference type="InterPro" id="IPR000014">
    <property type="entry name" value="PAS"/>
</dbReference>
<keyword evidence="7" id="KW-0378">Hydrolase</keyword>
<organism evidence="19 20">
    <name type="scientific">Cellulomonas shaoxiangyii</name>
    <dbReference type="NCBI Taxonomy" id="2566013"/>
    <lineage>
        <taxon>Bacteria</taxon>
        <taxon>Bacillati</taxon>
        <taxon>Actinomycetota</taxon>
        <taxon>Actinomycetes</taxon>
        <taxon>Micrococcales</taxon>
        <taxon>Cellulomonadaceae</taxon>
        <taxon>Cellulomonas</taxon>
    </lineage>
</organism>
<dbReference type="GO" id="GO:0046872">
    <property type="term" value="F:metal ion binding"/>
    <property type="evidence" value="ECO:0007669"/>
    <property type="project" value="UniProtKB-KW"/>
</dbReference>
<evidence type="ECO:0000259" key="17">
    <source>
        <dbReference type="PROSITE" id="PS50112"/>
    </source>
</evidence>
<evidence type="ECO:0000256" key="5">
    <source>
        <dbReference type="ARBA" id="ARBA00022741"/>
    </source>
</evidence>
<dbReference type="InterPro" id="IPR013655">
    <property type="entry name" value="PAS_fold_3"/>
</dbReference>
<dbReference type="KEGG" id="celz:E5225_08340"/>
<keyword evidence="11" id="KW-0464">Manganese</keyword>
<evidence type="ECO:0000256" key="8">
    <source>
        <dbReference type="ARBA" id="ARBA00022840"/>
    </source>
</evidence>
<dbReference type="Pfam" id="PF13185">
    <property type="entry name" value="GAF_2"/>
    <property type="match status" value="1"/>
</dbReference>
<keyword evidence="6" id="KW-0418">Kinase</keyword>
<dbReference type="InterPro" id="IPR001932">
    <property type="entry name" value="PPM-type_phosphatase-like_dom"/>
</dbReference>
<dbReference type="InterPro" id="IPR029016">
    <property type="entry name" value="GAF-like_dom_sf"/>
</dbReference>
<dbReference type="PROSITE" id="PS50113">
    <property type="entry name" value="PAC"/>
    <property type="match status" value="1"/>
</dbReference>
<dbReference type="AlphaFoldDB" id="A0A4P7SIT4"/>
<evidence type="ECO:0000256" key="14">
    <source>
        <dbReference type="ARBA" id="ARBA00075117"/>
    </source>
</evidence>
<feature type="domain" description="PAS" evidence="17">
    <location>
        <begin position="158"/>
        <end position="203"/>
    </location>
</feature>
<evidence type="ECO:0000256" key="1">
    <source>
        <dbReference type="ARBA" id="ARBA00013081"/>
    </source>
</evidence>
<evidence type="ECO:0000256" key="3">
    <source>
        <dbReference type="ARBA" id="ARBA00022679"/>
    </source>
</evidence>
<dbReference type="PROSITE" id="PS50112">
    <property type="entry name" value="PAS"/>
    <property type="match status" value="1"/>
</dbReference>
<dbReference type="NCBIfam" id="TIGR00229">
    <property type="entry name" value="sensory_box"/>
    <property type="match status" value="2"/>
</dbReference>
<feature type="region of interest" description="Disordered" evidence="16">
    <location>
        <begin position="1"/>
        <end position="27"/>
    </location>
</feature>
<evidence type="ECO:0000256" key="11">
    <source>
        <dbReference type="ARBA" id="ARBA00023211"/>
    </source>
</evidence>
<evidence type="ECO:0000313" key="19">
    <source>
        <dbReference type="EMBL" id="QCB93568.1"/>
    </source>
</evidence>
<gene>
    <name evidence="19" type="ORF">E5225_08340</name>
</gene>
<evidence type="ECO:0000256" key="7">
    <source>
        <dbReference type="ARBA" id="ARBA00022801"/>
    </source>
</evidence>
<dbReference type="InterPro" id="IPR003018">
    <property type="entry name" value="GAF"/>
</dbReference>
<accession>A0A4P7SIT4</accession>
<dbReference type="GO" id="GO:0005524">
    <property type="term" value="F:ATP binding"/>
    <property type="evidence" value="ECO:0007669"/>
    <property type="project" value="UniProtKB-KW"/>
</dbReference>
<evidence type="ECO:0000256" key="9">
    <source>
        <dbReference type="ARBA" id="ARBA00022842"/>
    </source>
</evidence>
<keyword evidence="3" id="KW-0808">Transferase</keyword>
<evidence type="ECO:0000313" key="20">
    <source>
        <dbReference type="Proteomes" id="UP000296469"/>
    </source>
</evidence>
<evidence type="ECO:0000256" key="16">
    <source>
        <dbReference type="SAM" id="MobiDB-lite"/>
    </source>
</evidence>
<name>A0A4P7SIT4_9CELL</name>
<dbReference type="EMBL" id="CP039291">
    <property type="protein sequence ID" value="QCB93568.1"/>
    <property type="molecule type" value="Genomic_DNA"/>
</dbReference>
<dbReference type="Pfam" id="PF08448">
    <property type="entry name" value="PAS_4"/>
    <property type="match status" value="1"/>
</dbReference>
<dbReference type="SUPFAM" id="SSF55785">
    <property type="entry name" value="PYP-like sensor domain (PAS domain)"/>
    <property type="match status" value="2"/>
</dbReference>
<dbReference type="Gene3D" id="2.10.70.100">
    <property type="match status" value="1"/>
</dbReference>
<dbReference type="Gene3D" id="3.30.450.40">
    <property type="match status" value="1"/>
</dbReference>
<dbReference type="Gene3D" id="3.60.40.10">
    <property type="entry name" value="PPM-type phosphatase domain"/>
    <property type="match status" value="1"/>
</dbReference>
<evidence type="ECO:0000256" key="4">
    <source>
        <dbReference type="ARBA" id="ARBA00022723"/>
    </source>
</evidence>
<sequence length="723" mass="77405">MHERAVTEDGVRSPAGPGHGPPVEANGAESPLAAAERLALLDVAAHAAGLGTFRWDLGTRRLHWDAGLLEAFGHAADTFAGTMAALEARIDPDDLPDLRQALRDAVGVCGAYEAEFRVHRPDGTTRWLVVRGRAVPGPDGTADHVVGVTADTTALRAGDERVHQVLEDMTVGYCWLDADWRFGYVNGEAERIFGVRRGRLLGRVMWELFPGVVGTAFEREYRRVARTGAPAVFDAWYPAPLETWFEVRAVPERGGVAAYFTDVTDRRRALDVAQQARTRSQLVASVAGALVEILDPVAALEAVLPHLVPSVADFAIASVLDEGHGSWQQRLHDVAALHADPAMQPVLEEYRATRVAALTRSSLVAQALAGGRRVLATGVPVAGEVSEGGPAQDALVRLAPHARVVVPLRGRGHVRGLLTLGRGEARGEFTGAELRSLREVMAQIGLALDNAHLHAARRDLAEELQRSLLTELPEPDQLELAARYLPAATAAQIGGDWYDAFLVRDGGTCLVIGDVTGHDLRAAVSMAQIRNVLRGGAHAVVQPPASILSALDWAMHDLAVGAMSTAVLAKVEHPPDLAAQGLRLLRWANAGHLPPLLLHPDGRAELLRRPSDLLLGLRAHTERRDHALVLPPGATVLLYTDGLVERRGERLSAGLERLRVHVEGLAALPLGELCDRLVDDLATGSDDDVALLAVRAHPEGRRRPEGVGSGDTVLTAGHRAPSP</sequence>
<dbReference type="InterPro" id="IPR001610">
    <property type="entry name" value="PAC"/>
</dbReference>
<keyword evidence="4" id="KW-0479">Metal-binding</keyword>
<dbReference type="Gene3D" id="3.30.450.20">
    <property type="entry name" value="PAS domain"/>
    <property type="match status" value="2"/>
</dbReference>
<keyword evidence="5" id="KW-0547">Nucleotide-binding</keyword>
<comment type="function">
    <text evidence="13">Primarily acts as an independent SigF regulator that is sensitive to the osmosensory signal, mediating the cross talk of PknD with the SigF regulon. Possesses both phosphatase and kinase activities. The kinase domain functions as a classic anti-sigma factor-like kinase to phosphorylate the anti-anti-sigma factor domain at the canonical regulatory site, and the phosphatase domain antagonizes this activity.</text>
</comment>
<dbReference type="SUPFAM" id="SSF81606">
    <property type="entry name" value="PP2C-like"/>
    <property type="match status" value="1"/>
</dbReference>
<keyword evidence="20" id="KW-1185">Reference proteome</keyword>
<dbReference type="SMART" id="SM00086">
    <property type="entry name" value="PAC"/>
    <property type="match status" value="1"/>
</dbReference>
<evidence type="ECO:0000256" key="2">
    <source>
        <dbReference type="ARBA" id="ARBA00022553"/>
    </source>
</evidence>
<reference evidence="19 20" key="1">
    <citation type="submission" date="2019-04" db="EMBL/GenBank/DDBJ databases">
        <title>Isolation and identification of Cellulomonas shaoxiangyii sp. Nov. isolated from feces of the Tibetan antelopes (Pantholops hodgsonii) in the Qinghai-Tibet plateau of China.</title>
        <authorList>
            <person name="Tian Z."/>
        </authorList>
    </citation>
    <scope>NUCLEOTIDE SEQUENCE [LARGE SCALE GENOMIC DNA]</scope>
    <source>
        <strain evidence="19 20">Z28</strain>
    </source>
</reference>
<keyword evidence="2" id="KW-0597">Phosphoprotein</keyword>
<dbReference type="InterPro" id="IPR000700">
    <property type="entry name" value="PAS-assoc_C"/>
</dbReference>
<evidence type="ECO:0000256" key="15">
    <source>
        <dbReference type="ARBA" id="ARBA00081350"/>
    </source>
</evidence>
<dbReference type="InterPro" id="IPR052016">
    <property type="entry name" value="Bact_Sigma-Reg"/>
</dbReference>
<dbReference type="SMART" id="SM00331">
    <property type="entry name" value="PP2C_SIG"/>
    <property type="match status" value="1"/>
</dbReference>
<dbReference type="InterPro" id="IPR013656">
    <property type="entry name" value="PAS_4"/>
</dbReference>
<dbReference type="GO" id="GO:0016301">
    <property type="term" value="F:kinase activity"/>
    <property type="evidence" value="ECO:0007669"/>
    <property type="project" value="UniProtKB-KW"/>
</dbReference>
<dbReference type="PANTHER" id="PTHR43156:SF2">
    <property type="entry name" value="STAGE II SPORULATION PROTEIN E"/>
    <property type="match status" value="1"/>
</dbReference>
<proteinExistence type="predicted"/>
<dbReference type="Pfam" id="PF07228">
    <property type="entry name" value="SpoIIE"/>
    <property type="match status" value="1"/>
</dbReference>
<comment type="catalytic activity">
    <reaction evidence="12">
        <text>O-phospho-L-seryl-[protein] + H2O = L-seryl-[protein] + phosphate</text>
        <dbReference type="Rhea" id="RHEA:20629"/>
        <dbReference type="Rhea" id="RHEA-COMP:9863"/>
        <dbReference type="Rhea" id="RHEA-COMP:11604"/>
        <dbReference type="ChEBI" id="CHEBI:15377"/>
        <dbReference type="ChEBI" id="CHEBI:29999"/>
        <dbReference type="ChEBI" id="CHEBI:43474"/>
        <dbReference type="ChEBI" id="CHEBI:83421"/>
        <dbReference type="EC" id="3.1.3.16"/>
    </reaction>
</comment>
<keyword evidence="8" id="KW-0067">ATP-binding</keyword>
<dbReference type="FunFam" id="3.60.40.10:FF:000005">
    <property type="entry name" value="Serine/threonine protein phosphatase"/>
    <property type="match status" value="1"/>
</dbReference>
<protein>
    <recommendedName>
        <fullName evidence="1">protein-serine/threonine phosphatase</fullName>
        <ecNumber evidence="1">3.1.3.16</ecNumber>
    </recommendedName>
    <alternativeName>
        <fullName evidence="15">Protein-serine/threonine phosphatase</fullName>
    </alternativeName>
    <alternativeName>
        <fullName evidence="14">Serine/threonine-protein kinase</fullName>
    </alternativeName>
</protein>
<evidence type="ECO:0000259" key="18">
    <source>
        <dbReference type="PROSITE" id="PS50113"/>
    </source>
</evidence>
<feature type="compositionally biased region" description="Basic and acidic residues" evidence="16">
    <location>
        <begin position="1"/>
        <end position="11"/>
    </location>
</feature>
<dbReference type="GO" id="GO:0004722">
    <property type="term" value="F:protein serine/threonine phosphatase activity"/>
    <property type="evidence" value="ECO:0007669"/>
    <property type="project" value="UniProtKB-EC"/>
</dbReference>
<dbReference type="SMART" id="SM00091">
    <property type="entry name" value="PAS"/>
    <property type="match status" value="2"/>
</dbReference>
<evidence type="ECO:0000256" key="6">
    <source>
        <dbReference type="ARBA" id="ARBA00022777"/>
    </source>
</evidence>
<dbReference type="EC" id="3.1.3.16" evidence="1"/>
<dbReference type="PANTHER" id="PTHR43156">
    <property type="entry name" value="STAGE II SPORULATION PROTEIN E-RELATED"/>
    <property type="match status" value="1"/>
</dbReference>
<dbReference type="Proteomes" id="UP000296469">
    <property type="component" value="Chromosome"/>
</dbReference>
<feature type="domain" description="PAC" evidence="18">
    <location>
        <begin position="112"/>
        <end position="164"/>
    </location>
</feature>
<evidence type="ECO:0000256" key="12">
    <source>
        <dbReference type="ARBA" id="ARBA00047761"/>
    </source>
</evidence>
<dbReference type="Pfam" id="PF08447">
    <property type="entry name" value="PAS_3"/>
    <property type="match status" value="1"/>
</dbReference>
<dbReference type="OrthoDB" id="319881at2"/>
<evidence type="ECO:0000256" key="10">
    <source>
        <dbReference type="ARBA" id="ARBA00022912"/>
    </source>
</evidence>
<dbReference type="SUPFAM" id="SSF55781">
    <property type="entry name" value="GAF domain-like"/>
    <property type="match status" value="1"/>
</dbReference>
<dbReference type="InterPro" id="IPR036457">
    <property type="entry name" value="PPM-type-like_dom_sf"/>
</dbReference>
<keyword evidence="10" id="KW-0904">Protein phosphatase</keyword>
<dbReference type="InterPro" id="IPR035965">
    <property type="entry name" value="PAS-like_dom_sf"/>
</dbReference>
<keyword evidence="9" id="KW-0460">Magnesium</keyword>
<evidence type="ECO:0000256" key="13">
    <source>
        <dbReference type="ARBA" id="ARBA00056274"/>
    </source>
</evidence>
<dbReference type="CDD" id="cd00130">
    <property type="entry name" value="PAS"/>
    <property type="match status" value="2"/>
</dbReference>
<feature type="region of interest" description="Disordered" evidence="16">
    <location>
        <begin position="699"/>
        <end position="723"/>
    </location>
</feature>